<evidence type="ECO:0000313" key="2">
    <source>
        <dbReference type="EMBL" id="MDH2389983.1"/>
    </source>
</evidence>
<dbReference type="RefSeq" id="WP_279928347.1">
    <property type="nucleotide sequence ID" value="NZ_JARWBG010000014.1"/>
</dbReference>
<keyword evidence="1" id="KW-1133">Transmembrane helix</keyword>
<organism evidence="2 3">
    <name type="scientific">Streptomyces chengmaiensis</name>
    <dbReference type="NCBI Taxonomy" id="3040919"/>
    <lineage>
        <taxon>Bacteria</taxon>
        <taxon>Bacillati</taxon>
        <taxon>Actinomycetota</taxon>
        <taxon>Actinomycetes</taxon>
        <taxon>Kitasatosporales</taxon>
        <taxon>Streptomycetaceae</taxon>
        <taxon>Streptomyces</taxon>
    </lineage>
</organism>
<dbReference type="EMBL" id="JARWBG010000014">
    <property type="protein sequence ID" value="MDH2389983.1"/>
    <property type="molecule type" value="Genomic_DNA"/>
</dbReference>
<feature type="transmembrane region" description="Helical" evidence="1">
    <location>
        <begin position="37"/>
        <end position="55"/>
    </location>
</feature>
<comment type="caution">
    <text evidence="2">The sequence shown here is derived from an EMBL/GenBank/DDBJ whole genome shotgun (WGS) entry which is preliminary data.</text>
</comment>
<keyword evidence="3" id="KW-1185">Reference proteome</keyword>
<gene>
    <name evidence="2" type="ORF">QCN29_14510</name>
</gene>
<accession>A0ABT6HMM7</accession>
<sequence>MLRLLETACAIAAILLAALLVLATDHATLLATYHNGALTRALTLLTAVCAAWLLLRRKRTGRPVPACLAVPLLVLGACTLTLAARTL</sequence>
<evidence type="ECO:0000256" key="1">
    <source>
        <dbReference type="SAM" id="Phobius"/>
    </source>
</evidence>
<evidence type="ECO:0000313" key="3">
    <source>
        <dbReference type="Proteomes" id="UP001223144"/>
    </source>
</evidence>
<protein>
    <submittedName>
        <fullName evidence="2">Uncharacterized protein</fullName>
    </submittedName>
</protein>
<keyword evidence="1" id="KW-0812">Transmembrane</keyword>
<dbReference type="Proteomes" id="UP001223144">
    <property type="component" value="Unassembled WGS sequence"/>
</dbReference>
<feature type="transmembrane region" description="Helical" evidence="1">
    <location>
        <begin position="67"/>
        <end position="84"/>
    </location>
</feature>
<reference evidence="2 3" key="1">
    <citation type="submission" date="2023-04" db="EMBL/GenBank/DDBJ databases">
        <title>Streptomyces chengmaiensis sp. nov. isolated from the stem of mangrove plant in Hainan.</title>
        <authorList>
            <person name="Huang X."/>
            <person name="Zhou S."/>
            <person name="Chu X."/>
            <person name="Xie Y."/>
            <person name="Lin Y."/>
        </authorList>
    </citation>
    <scope>NUCLEOTIDE SEQUENCE [LARGE SCALE GENOMIC DNA]</scope>
    <source>
        <strain evidence="2 3">HNM0663</strain>
    </source>
</reference>
<proteinExistence type="predicted"/>
<name>A0ABT6HMM7_9ACTN</name>
<keyword evidence="1" id="KW-0472">Membrane</keyword>